<feature type="region of interest" description="Disordered" evidence="2">
    <location>
        <begin position="613"/>
        <end position="689"/>
    </location>
</feature>
<dbReference type="InterPro" id="IPR025197">
    <property type="entry name" value="DUF4116"/>
</dbReference>
<evidence type="ECO:0000256" key="2">
    <source>
        <dbReference type="SAM" id="MobiDB-lite"/>
    </source>
</evidence>
<evidence type="ECO:0000313" key="7">
    <source>
        <dbReference type="Proteomes" id="UP001642484"/>
    </source>
</evidence>
<name>A0ABP0I6J8_9DINO</name>
<organism evidence="6 7">
    <name type="scientific">Durusdinium trenchii</name>
    <dbReference type="NCBI Taxonomy" id="1381693"/>
    <lineage>
        <taxon>Eukaryota</taxon>
        <taxon>Sar</taxon>
        <taxon>Alveolata</taxon>
        <taxon>Dinophyceae</taxon>
        <taxon>Suessiales</taxon>
        <taxon>Symbiodiniaceae</taxon>
        <taxon>Durusdinium</taxon>
    </lineage>
</organism>
<feature type="domain" description="RING-type" evidence="5">
    <location>
        <begin position="714"/>
        <end position="757"/>
    </location>
</feature>
<keyword evidence="1" id="KW-0479">Metal-binding</keyword>
<feature type="compositionally biased region" description="Basic and acidic residues" evidence="2">
    <location>
        <begin position="652"/>
        <end position="661"/>
    </location>
</feature>
<dbReference type="Pfam" id="PF13920">
    <property type="entry name" value="zf-C3HC4_3"/>
    <property type="match status" value="1"/>
</dbReference>
<dbReference type="SUPFAM" id="SSF57850">
    <property type="entry name" value="RING/U-box"/>
    <property type="match status" value="1"/>
</dbReference>
<evidence type="ECO:0000256" key="3">
    <source>
        <dbReference type="SAM" id="Phobius"/>
    </source>
</evidence>
<evidence type="ECO:0000256" key="4">
    <source>
        <dbReference type="SAM" id="SignalP"/>
    </source>
</evidence>
<dbReference type="EMBL" id="CAXAMN010002191">
    <property type="protein sequence ID" value="CAK8998205.1"/>
    <property type="molecule type" value="Genomic_DNA"/>
</dbReference>
<evidence type="ECO:0000256" key="1">
    <source>
        <dbReference type="PROSITE-ProRule" id="PRU00175"/>
    </source>
</evidence>
<keyword evidence="7" id="KW-1185">Reference proteome</keyword>
<dbReference type="PANTHER" id="PTHR22696">
    <property type="entry name" value="E3 UBIQUITIN-PROTEIN LIGASE RNF26"/>
    <property type="match status" value="1"/>
</dbReference>
<accession>A0ABP0I6J8</accession>
<gene>
    <name evidence="6" type="ORF">CCMP2556_LOCUS5159</name>
</gene>
<dbReference type="SMART" id="SM00184">
    <property type="entry name" value="RING"/>
    <property type="match status" value="1"/>
</dbReference>
<dbReference type="InterPro" id="IPR013083">
    <property type="entry name" value="Znf_RING/FYVE/PHD"/>
</dbReference>
<dbReference type="PROSITE" id="PS50089">
    <property type="entry name" value="ZF_RING_2"/>
    <property type="match status" value="1"/>
</dbReference>
<evidence type="ECO:0000259" key="5">
    <source>
        <dbReference type="PROSITE" id="PS50089"/>
    </source>
</evidence>
<comment type="caution">
    <text evidence="6">The sequence shown here is derived from an EMBL/GenBank/DDBJ whole genome shotgun (WGS) entry which is preliminary data.</text>
</comment>
<dbReference type="Gene3D" id="3.30.40.10">
    <property type="entry name" value="Zinc/RING finger domain, C3HC4 (zinc finger)"/>
    <property type="match status" value="1"/>
</dbReference>
<dbReference type="Proteomes" id="UP001642484">
    <property type="component" value="Unassembled WGS sequence"/>
</dbReference>
<evidence type="ECO:0000313" key="6">
    <source>
        <dbReference type="EMBL" id="CAK8998205.1"/>
    </source>
</evidence>
<keyword evidence="3" id="KW-1133">Transmembrane helix</keyword>
<keyword evidence="1" id="KW-0863">Zinc-finger</keyword>
<sequence length="790" mass="87159">MRGVNGGRASRLRTAFWAVLLEACIAPTLGQGNGETLGLQADAEPGTLHWALAVILGLILIAGLIRSYRILKQTQHLTVVRHAPEGMRIVECGNCRTPQYVSAHGRIFICCTCHCANRIPLEIGRSEELIVPEGPLKKFEFKKGGENYWQEGSEMFEQDKEAEARVALKNQRRNAHVVKPLKDLPDRDHWEALLTTNWQNLIDAPASVKADFRCIEIATKQTWKALRYAAEELRDDPVFVLPMVESCWWALECLGDNARRDEEVAAAALKQSSLAFECLPPEMREDLITLQEAVRSDGTALRYASKELRGDRSLVEAAVKLDGGDALQYAVEELRNDSRLVLEALKAPRGSSKALAFSSKLAADRAFVLEVLKKDGLSLQYVSPILKADTSVVLAALQQNGEALEFAPEKFQSSRKVVDVAVKQNPRALRFASETLRSDEELVKEVAQVDGSVLQYASETLCANKRVVNKAVAQSWEALPFEQVEEGLSIELLLDTVKQDWRAIKEILRKNPDPPEDFLVEAATINPEIVRAQELRGHRSVAAAALEGNGLMLHYLLPDLRADQELASIAVRQNPDAMGEVHPCLRRENDLLKLQKEGLVRRARLELRRRRAKSDTVAAEAVADHEMDRDGDVADWTEPIPEKLPEMLPDPPDPKMEKEEISQEELEDGADVSPTSSRPPRAAEENDVGKVAASIIGKVDVESASGAEDGLPQCVVCLDEPGCMVLLPCAHGGVCEECVTRIVQNRAFGGAHCPHCRSNISTIVKLQEVEGELAKGVELRIPMARPVANA</sequence>
<dbReference type="Pfam" id="PF13475">
    <property type="entry name" value="DUF4116"/>
    <property type="match status" value="3"/>
</dbReference>
<keyword evidence="3" id="KW-0812">Transmembrane</keyword>
<feature type="chain" id="PRO_5046609989" description="RING-type domain-containing protein" evidence="4">
    <location>
        <begin position="31"/>
        <end position="790"/>
    </location>
</feature>
<dbReference type="PANTHER" id="PTHR22696:SF1">
    <property type="entry name" value="E3 UBIQUITIN-PROTEIN LIGASE RNF26"/>
    <property type="match status" value="1"/>
</dbReference>
<feature type="transmembrane region" description="Helical" evidence="3">
    <location>
        <begin position="46"/>
        <end position="65"/>
    </location>
</feature>
<feature type="signal peptide" evidence="4">
    <location>
        <begin position="1"/>
        <end position="30"/>
    </location>
</feature>
<reference evidence="6 7" key="1">
    <citation type="submission" date="2024-02" db="EMBL/GenBank/DDBJ databases">
        <authorList>
            <person name="Chen Y."/>
            <person name="Shah S."/>
            <person name="Dougan E. K."/>
            <person name="Thang M."/>
            <person name="Chan C."/>
        </authorList>
    </citation>
    <scope>NUCLEOTIDE SEQUENCE [LARGE SCALE GENOMIC DNA]</scope>
</reference>
<proteinExistence type="predicted"/>
<keyword evidence="1" id="KW-0862">Zinc</keyword>
<protein>
    <recommendedName>
        <fullName evidence="5">RING-type domain-containing protein</fullName>
    </recommendedName>
</protein>
<keyword evidence="4" id="KW-0732">Signal</keyword>
<dbReference type="InterPro" id="IPR001841">
    <property type="entry name" value="Znf_RING"/>
</dbReference>
<feature type="compositionally biased region" description="Basic and acidic residues" evidence="2">
    <location>
        <begin position="622"/>
        <end position="632"/>
    </location>
</feature>
<keyword evidence="3" id="KW-0472">Membrane</keyword>